<accession>A0ABX6K1W1</accession>
<organism evidence="2 3">
    <name type="scientific">Leucobacter coleopterorum</name>
    <dbReference type="NCBI Taxonomy" id="2714933"/>
    <lineage>
        <taxon>Bacteria</taxon>
        <taxon>Bacillati</taxon>
        <taxon>Actinomycetota</taxon>
        <taxon>Actinomycetes</taxon>
        <taxon>Micrococcales</taxon>
        <taxon>Microbacteriaceae</taxon>
        <taxon>Leucobacter</taxon>
    </lineage>
</organism>
<dbReference type="PANTHER" id="PTHR35333:SF3">
    <property type="entry name" value="BETA-LACTAMASE-TYPE TRANSPEPTIDASE FOLD CONTAINING PROTEIN"/>
    <property type="match status" value="1"/>
</dbReference>
<dbReference type="RefSeq" id="WP_166331188.1">
    <property type="nucleotide sequence ID" value="NZ_CP049933.1"/>
</dbReference>
<dbReference type="Pfam" id="PF13354">
    <property type="entry name" value="Beta-lactamase2"/>
    <property type="match status" value="1"/>
</dbReference>
<dbReference type="SUPFAM" id="SSF56601">
    <property type="entry name" value="beta-lactamase/transpeptidase-like"/>
    <property type="match status" value="1"/>
</dbReference>
<protein>
    <submittedName>
        <fullName evidence="2">Serine hydrolase</fullName>
    </submittedName>
</protein>
<feature type="domain" description="Beta-lactamase class A catalytic" evidence="1">
    <location>
        <begin position="18"/>
        <end position="235"/>
    </location>
</feature>
<dbReference type="GO" id="GO:0016787">
    <property type="term" value="F:hydrolase activity"/>
    <property type="evidence" value="ECO:0007669"/>
    <property type="project" value="UniProtKB-KW"/>
</dbReference>
<name>A0ABX6K1W1_9MICO</name>
<keyword evidence="2" id="KW-0378">Hydrolase</keyword>
<dbReference type="EMBL" id="CP049933">
    <property type="protein sequence ID" value="QIM19025.1"/>
    <property type="molecule type" value="Genomic_DNA"/>
</dbReference>
<dbReference type="Gene3D" id="3.40.710.10">
    <property type="entry name" value="DD-peptidase/beta-lactamase superfamily"/>
    <property type="match status" value="1"/>
</dbReference>
<keyword evidence="3" id="KW-1185">Reference proteome</keyword>
<evidence type="ECO:0000313" key="3">
    <source>
        <dbReference type="Proteomes" id="UP000503441"/>
    </source>
</evidence>
<evidence type="ECO:0000259" key="1">
    <source>
        <dbReference type="Pfam" id="PF13354"/>
    </source>
</evidence>
<reference evidence="2 3" key="1">
    <citation type="submission" date="2020-03" db="EMBL/GenBank/DDBJ databases">
        <title>Leucobacter sp. nov., isolated from beetles.</title>
        <authorList>
            <person name="Hyun D.-W."/>
            <person name="Bae J.-W."/>
        </authorList>
    </citation>
    <scope>NUCLEOTIDE SEQUENCE [LARGE SCALE GENOMIC DNA]</scope>
    <source>
        <strain evidence="2 3">HDW9A</strain>
    </source>
</reference>
<dbReference type="InterPro" id="IPR012338">
    <property type="entry name" value="Beta-lactam/transpept-like"/>
</dbReference>
<evidence type="ECO:0000313" key="2">
    <source>
        <dbReference type="EMBL" id="QIM19025.1"/>
    </source>
</evidence>
<gene>
    <name evidence="2" type="ORF">G7066_11385</name>
</gene>
<sequence>MTHTSFCHLDSDGRLLSERDSDRVYYAASTLKLGVAVAVLQRVDCGELLLTTVLPSQHRFASAVTGAPDFGFPAGEVDEGFPAQNTPVSLGECLERMIEWSSNEGTNMLAELVGLSAVNGALQQLGGRNSRMGRLICDYSARNAGLTIETTARDLAVMLHAILTARVLTPESTSLLLMHLRKQRFPFIVSHEGTLAGMHLADWGSKSGWVTGMRHDVAWFIRPGREQAEVLAVCTEGATTSEAWVREWAESIITAGITR</sequence>
<dbReference type="InterPro" id="IPR045155">
    <property type="entry name" value="Beta-lactam_cat"/>
</dbReference>
<dbReference type="InterPro" id="IPR000871">
    <property type="entry name" value="Beta-lactam_class-A"/>
</dbReference>
<dbReference type="Proteomes" id="UP000503441">
    <property type="component" value="Chromosome"/>
</dbReference>
<proteinExistence type="predicted"/>
<dbReference type="PANTHER" id="PTHR35333">
    <property type="entry name" value="BETA-LACTAMASE"/>
    <property type="match status" value="1"/>
</dbReference>